<dbReference type="GO" id="GO:0016887">
    <property type="term" value="F:ATP hydrolysis activity"/>
    <property type="evidence" value="ECO:0007669"/>
    <property type="project" value="InterPro"/>
</dbReference>
<evidence type="ECO:0000256" key="13">
    <source>
        <dbReference type="ARBA" id="ARBA00022989"/>
    </source>
</evidence>
<dbReference type="SFLD" id="SFLDG00002">
    <property type="entry name" value="C1.7:_P-type_atpase_like"/>
    <property type="match status" value="1"/>
</dbReference>
<dbReference type="PRINTS" id="PR00119">
    <property type="entry name" value="CATATPASE"/>
</dbReference>
<accession>I0ET51</accession>
<evidence type="ECO:0000256" key="6">
    <source>
        <dbReference type="ARBA" id="ARBA00022692"/>
    </source>
</evidence>
<dbReference type="CDD" id="cd00371">
    <property type="entry name" value="HMA"/>
    <property type="match status" value="1"/>
</dbReference>
<feature type="transmembrane region" description="Helical" evidence="21">
    <location>
        <begin position="136"/>
        <end position="152"/>
    </location>
</feature>
<evidence type="ECO:0000313" key="23">
    <source>
        <dbReference type="EMBL" id="AFI06120.1"/>
    </source>
</evidence>
<feature type="transmembrane region" description="Helical" evidence="21">
    <location>
        <begin position="73"/>
        <end position="92"/>
    </location>
</feature>
<evidence type="ECO:0000256" key="16">
    <source>
        <dbReference type="ARBA" id="ARBA00039097"/>
    </source>
</evidence>
<evidence type="ECO:0000256" key="15">
    <source>
        <dbReference type="ARBA" id="ARBA00023285"/>
    </source>
</evidence>
<reference evidence="23 24" key="1">
    <citation type="journal article" date="2013" name="PLoS ONE">
        <title>Sequence Divergence and Conservation in Genomes ofHelicobacter cetorum Strains from a Dolphin and a Whale.</title>
        <authorList>
            <person name="Kersulyte D."/>
            <person name="Rossi M."/>
            <person name="Berg D.E."/>
        </authorList>
    </citation>
    <scope>NUCLEOTIDE SEQUENCE [LARGE SCALE GENOMIC DNA]</scope>
    <source>
        <strain evidence="23 24">MIT 99-5656</strain>
    </source>
</reference>
<dbReference type="PROSITE" id="PS01047">
    <property type="entry name" value="HMA_1"/>
    <property type="match status" value="1"/>
</dbReference>
<dbReference type="InterPro" id="IPR006121">
    <property type="entry name" value="HMA_dom"/>
</dbReference>
<dbReference type="SUPFAM" id="SSF55008">
    <property type="entry name" value="HMA, heavy metal-associated domain"/>
    <property type="match status" value="1"/>
</dbReference>
<dbReference type="InterPro" id="IPR018303">
    <property type="entry name" value="ATPase_P-typ_P_site"/>
</dbReference>
<dbReference type="InterPro" id="IPR017969">
    <property type="entry name" value="Heavy-metal-associated_CS"/>
</dbReference>
<feature type="transmembrane region" description="Helical" evidence="21">
    <location>
        <begin position="104"/>
        <end position="124"/>
    </location>
</feature>
<dbReference type="Proteomes" id="UP000005013">
    <property type="component" value="Chromosome"/>
</dbReference>
<dbReference type="InterPro" id="IPR023214">
    <property type="entry name" value="HAD_sf"/>
</dbReference>
<dbReference type="PANTHER" id="PTHR48085">
    <property type="entry name" value="CADMIUM/ZINC-TRANSPORTING ATPASE HMA2-RELATED"/>
    <property type="match status" value="1"/>
</dbReference>
<evidence type="ECO:0000256" key="5">
    <source>
        <dbReference type="ARBA" id="ARBA00022553"/>
    </source>
</evidence>
<dbReference type="SUPFAM" id="SSF81653">
    <property type="entry name" value="Calcium ATPase, transduction domain A"/>
    <property type="match status" value="1"/>
</dbReference>
<evidence type="ECO:0000256" key="19">
    <source>
        <dbReference type="ARBA" id="ARBA00049338"/>
    </source>
</evidence>
<dbReference type="NCBIfam" id="TIGR01494">
    <property type="entry name" value="ATPase_P-type"/>
    <property type="match status" value="1"/>
</dbReference>
<evidence type="ECO:0000256" key="7">
    <source>
        <dbReference type="ARBA" id="ARBA00022723"/>
    </source>
</evidence>
<dbReference type="CDD" id="cd07548">
    <property type="entry name" value="P-type_ATPase-Cd_Zn_Co_like"/>
    <property type="match status" value="1"/>
</dbReference>
<dbReference type="HOGENOM" id="CLU_001771_6_2_7"/>
<dbReference type="GO" id="GO:0016463">
    <property type="term" value="F:P-type zinc transporter activity"/>
    <property type="evidence" value="ECO:0007669"/>
    <property type="project" value="UniProtKB-EC"/>
</dbReference>
<keyword evidence="11" id="KW-0460">Magnesium</keyword>
<comment type="catalytic activity">
    <reaction evidence="19">
        <text>Cd(2+)(in) + ATP + H2O = Cd(2+)(out) + ADP + phosphate + H(+)</text>
        <dbReference type="Rhea" id="RHEA:12132"/>
        <dbReference type="ChEBI" id="CHEBI:15377"/>
        <dbReference type="ChEBI" id="CHEBI:15378"/>
        <dbReference type="ChEBI" id="CHEBI:30616"/>
        <dbReference type="ChEBI" id="CHEBI:43474"/>
        <dbReference type="ChEBI" id="CHEBI:48775"/>
        <dbReference type="ChEBI" id="CHEBI:456216"/>
        <dbReference type="EC" id="7.2.2.21"/>
    </reaction>
</comment>
<dbReference type="InterPro" id="IPR001757">
    <property type="entry name" value="P_typ_ATPase"/>
</dbReference>
<feature type="transmembrane region" description="Helical" evidence="21">
    <location>
        <begin position="305"/>
        <end position="326"/>
    </location>
</feature>
<evidence type="ECO:0000256" key="4">
    <source>
        <dbReference type="ARBA" id="ARBA00022539"/>
    </source>
</evidence>
<evidence type="ECO:0000256" key="10">
    <source>
        <dbReference type="ARBA" id="ARBA00022840"/>
    </source>
</evidence>
<dbReference type="KEGG" id="hcm:HCD_05590"/>
<dbReference type="RefSeq" id="WP_014659608.1">
    <property type="nucleotide sequence ID" value="NC_017735.1"/>
</dbReference>
<evidence type="ECO:0000256" key="12">
    <source>
        <dbReference type="ARBA" id="ARBA00022967"/>
    </source>
</evidence>
<dbReference type="GO" id="GO:0005886">
    <property type="term" value="C:plasma membrane"/>
    <property type="evidence" value="ECO:0007669"/>
    <property type="project" value="UniProtKB-SubCell"/>
</dbReference>
<dbReference type="Gene3D" id="3.40.50.1000">
    <property type="entry name" value="HAD superfamily/HAD-like"/>
    <property type="match status" value="1"/>
</dbReference>
<feature type="transmembrane region" description="Helical" evidence="21">
    <location>
        <begin position="332"/>
        <end position="357"/>
    </location>
</feature>
<dbReference type="SFLD" id="SFLDF00027">
    <property type="entry name" value="p-type_atpase"/>
    <property type="match status" value="1"/>
</dbReference>
<keyword evidence="9" id="KW-0862">Zinc</keyword>
<dbReference type="Gene3D" id="3.30.70.100">
    <property type="match status" value="1"/>
</dbReference>
<dbReference type="NCBIfam" id="TIGR01512">
    <property type="entry name" value="ATPase-IB2_Cd"/>
    <property type="match status" value="1"/>
</dbReference>
<feature type="transmembrane region" description="Helical" evidence="21">
    <location>
        <begin position="641"/>
        <end position="660"/>
    </location>
</feature>
<comment type="subcellular location">
    <subcellularLocation>
        <location evidence="1">Cell membrane</location>
        <topology evidence="1">Multi-pass membrane protein</topology>
    </subcellularLocation>
</comment>
<dbReference type="PANTHER" id="PTHR48085:SF5">
    <property type="entry name" value="CADMIUM_ZINC-TRANSPORTING ATPASE HMA4-RELATED"/>
    <property type="match status" value="1"/>
</dbReference>
<dbReference type="OrthoDB" id="2490525at2"/>
<keyword evidence="14 21" id="KW-0472">Membrane</keyword>
<evidence type="ECO:0000256" key="17">
    <source>
        <dbReference type="ARBA" id="ARBA00039103"/>
    </source>
</evidence>
<evidence type="ECO:0000256" key="9">
    <source>
        <dbReference type="ARBA" id="ARBA00022833"/>
    </source>
</evidence>
<dbReference type="InterPro" id="IPR023299">
    <property type="entry name" value="ATPase_P-typ_cyto_dom_N"/>
</dbReference>
<keyword evidence="5" id="KW-0597">Phosphoprotein</keyword>
<proteinExistence type="inferred from homology"/>
<dbReference type="InterPro" id="IPR044492">
    <property type="entry name" value="P_typ_ATPase_HD_dom"/>
</dbReference>
<keyword evidence="12" id="KW-1278">Translocase</keyword>
<dbReference type="AlphaFoldDB" id="I0ET51"/>
<dbReference type="Gene3D" id="2.70.150.10">
    <property type="entry name" value="Calcium-transporting ATPase, cytoplasmic transduction domain A"/>
    <property type="match status" value="1"/>
</dbReference>
<dbReference type="Pfam" id="PF00702">
    <property type="entry name" value="Hydrolase"/>
    <property type="match status" value="1"/>
</dbReference>
<dbReference type="InterPro" id="IPR051014">
    <property type="entry name" value="Cation_Transport_ATPase_IB"/>
</dbReference>
<dbReference type="EMBL" id="CP003481">
    <property type="protein sequence ID" value="AFI06120.1"/>
    <property type="molecule type" value="Genomic_DNA"/>
</dbReference>
<dbReference type="PROSITE" id="PS01229">
    <property type="entry name" value="COF_2"/>
    <property type="match status" value="1"/>
</dbReference>
<dbReference type="InterPro" id="IPR036412">
    <property type="entry name" value="HAD-like_sf"/>
</dbReference>
<evidence type="ECO:0000256" key="21">
    <source>
        <dbReference type="RuleBase" id="RU362081"/>
    </source>
</evidence>
<evidence type="ECO:0000259" key="22">
    <source>
        <dbReference type="PROSITE" id="PS50846"/>
    </source>
</evidence>
<keyword evidence="15" id="KW-0170">Cobalt</keyword>
<evidence type="ECO:0000256" key="11">
    <source>
        <dbReference type="ARBA" id="ARBA00022842"/>
    </source>
</evidence>
<dbReference type="SUPFAM" id="SSF81665">
    <property type="entry name" value="Calcium ATPase, transmembrane domain M"/>
    <property type="match status" value="1"/>
</dbReference>
<dbReference type="InterPro" id="IPR008250">
    <property type="entry name" value="ATPase_P-typ_transduc_dom_A_sf"/>
</dbReference>
<dbReference type="GO" id="GO:0005524">
    <property type="term" value="F:ATP binding"/>
    <property type="evidence" value="ECO:0007669"/>
    <property type="project" value="UniProtKB-UniRule"/>
</dbReference>
<dbReference type="GO" id="GO:0046872">
    <property type="term" value="F:metal ion binding"/>
    <property type="evidence" value="ECO:0007669"/>
    <property type="project" value="UniProtKB-KW"/>
</dbReference>
<dbReference type="PRINTS" id="PR00941">
    <property type="entry name" value="CDATPASE"/>
</dbReference>
<keyword evidence="10 21" id="KW-0067">ATP-binding</keyword>
<dbReference type="GO" id="GO:0008551">
    <property type="term" value="F:P-type cadmium transporter activity"/>
    <property type="evidence" value="ECO:0007669"/>
    <property type="project" value="UniProtKB-EC"/>
</dbReference>
<evidence type="ECO:0000256" key="3">
    <source>
        <dbReference type="ARBA" id="ARBA00022475"/>
    </source>
</evidence>
<dbReference type="eggNOG" id="COG2217">
    <property type="taxonomic scope" value="Bacteria"/>
</dbReference>
<comment type="catalytic activity">
    <reaction evidence="18">
        <text>Zn(2+)(in) + ATP + H2O = Zn(2+)(out) + ADP + phosphate + H(+)</text>
        <dbReference type="Rhea" id="RHEA:20621"/>
        <dbReference type="ChEBI" id="CHEBI:15377"/>
        <dbReference type="ChEBI" id="CHEBI:15378"/>
        <dbReference type="ChEBI" id="CHEBI:29105"/>
        <dbReference type="ChEBI" id="CHEBI:30616"/>
        <dbReference type="ChEBI" id="CHEBI:43474"/>
        <dbReference type="ChEBI" id="CHEBI:456216"/>
        <dbReference type="EC" id="7.2.2.12"/>
    </reaction>
</comment>
<evidence type="ECO:0000256" key="20">
    <source>
        <dbReference type="ARBA" id="ARBA00067181"/>
    </source>
</evidence>
<dbReference type="SFLD" id="SFLDS00003">
    <property type="entry name" value="Haloacid_Dehalogenase"/>
    <property type="match status" value="1"/>
</dbReference>
<evidence type="ECO:0000256" key="1">
    <source>
        <dbReference type="ARBA" id="ARBA00004651"/>
    </source>
</evidence>
<dbReference type="FunFam" id="3.40.1110.10:FF:000066">
    <property type="entry name" value="Cadmium-translocating P-type ATPase"/>
    <property type="match status" value="1"/>
</dbReference>
<keyword evidence="3 21" id="KW-1003">Cell membrane</keyword>
<keyword evidence="7 21" id="KW-0479">Metal-binding</keyword>
<dbReference type="STRING" id="1163745.HCD_05590"/>
<keyword evidence="4" id="KW-0104">Cadmium</keyword>
<dbReference type="InterPro" id="IPR023298">
    <property type="entry name" value="ATPase_P-typ_TM_dom_sf"/>
</dbReference>
<evidence type="ECO:0000256" key="8">
    <source>
        <dbReference type="ARBA" id="ARBA00022741"/>
    </source>
</evidence>
<dbReference type="EC" id="7.2.2.21" evidence="17"/>
<name>I0ET51_HELCM</name>
<dbReference type="PROSITE" id="PS50846">
    <property type="entry name" value="HMA_2"/>
    <property type="match status" value="1"/>
</dbReference>
<feature type="domain" description="HMA" evidence="22">
    <location>
        <begin position="1"/>
        <end position="62"/>
    </location>
</feature>
<dbReference type="InterPro" id="IPR027256">
    <property type="entry name" value="P-typ_ATPase_IB"/>
</dbReference>
<keyword evidence="24" id="KW-1185">Reference proteome</keyword>
<dbReference type="NCBIfam" id="TIGR01525">
    <property type="entry name" value="ATPase-IB_hvy"/>
    <property type="match status" value="1"/>
</dbReference>
<dbReference type="EC" id="7.2.2.12" evidence="16"/>
<dbReference type="Pfam" id="PF00403">
    <property type="entry name" value="HMA"/>
    <property type="match status" value="1"/>
</dbReference>
<organism evidence="23 24">
    <name type="scientific">Helicobacter cetorum (strain ATCC BAA-540 / CCUG 52418 / MIT 99-5656)</name>
    <dbReference type="NCBI Taxonomy" id="1163745"/>
    <lineage>
        <taxon>Bacteria</taxon>
        <taxon>Pseudomonadati</taxon>
        <taxon>Campylobacterota</taxon>
        <taxon>Epsilonproteobacteria</taxon>
        <taxon>Campylobacterales</taxon>
        <taxon>Helicobacteraceae</taxon>
        <taxon>Helicobacter</taxon>
    </lineage>
</organism>
<comment type="similarity">
    <text evidence="2 21">Belongs to the cation transport ATPase (P-type) (TC 3.A.3) family. Type IB subfamily.</text>
</comment>
<protein>
    <recommendedName>
        <fullName evidence="20">Cadmium, zinc and cobalt-transporting ATPase</fullName>
        <ecNumber evidence="16">7.2.2.12</ecNumber>
        <ecNumber evidence="17">7.2.2.21</ecNumber>
    </recommendedName>
</protein>
<dbReference type="SUPFAM" id="SSF56784">
    <property type="entry name" value="HAD-like"/>
    <property type="match status" value="1"/>
</dbReference>
<evidence type="ECO:0000256" key="14">
    <source>
        <dbReference type="ARBA" id="ARBA00023136"/>
    </source>
</evidence>
<dbReference type="InterPro" id="IPR036163">
    <property type="entry name" value="HMA_dom_sf"/>
</dbReference>
<dbReference type="PROSITE" id="PS00154">
    <property type="entry name" value="ATPASE_E1_E2"/>
    <property type="match status" value="1"/>
</dbReference>
<gene>
    <name evidence="23" type="ordered locus">HCD_05590</name>
</gene>
<dbReference type="FunFam" id="2.70.150.10:FF:000002">
    <property type="entry name" value="Copper-transporting ATPase 1, putative"/>
    <property type="match status" value="1"/>
</dbReference>
<dbReference type="InterPro" id="IPR059000">
    <property type="entry name" value="ATPase_P-type_domA"/>
</dbReference>
<sequence length="686" mass="74851">MQEYYIHNLDCPDCAAKLEKALNKLDYVKKAQVVFSTNKLFLDTSDFEKVKAFIKQNEPHLSLSFKEAVEKPLSFVPLIATIIIFLSTLLVLHLNSNALIEKAMFVVLALVYLISGKDVILGAFRGFKKAQFFDENALMLIATIAAFCVGAYEESVSIMVFYSAGEFLQKLAISRSKKSLKALVDVAPNLAYLKKGDALVSVVPEDLQVNDVVVVKVGEKVPVDGVVLKGESLLDERALSGESMPVNVKENSKVLGGSLNLKAVLEIKVEKVYKDSSIAKMVDLVQKATNEKSETEKFITKFSRYYTPSVLFIALMIAILPPLFSMGSFDEWIYRGLVALMVSCPCALVISVPLGYFGGVGAASRKGILMKGVHVLEVLTQAKSIAFDKTGTLTKGVFKVVDIVPEKGYSKEEVLRYASCSQLLSTHPIALSIQKACEEQLKDDNHKHNILDYEELSGMGVKAKCHTDLIIAGNEKMLDKFNITHSPCSQNGTVVHVAFNHTCIGYIVISDEIKDDAIECLKDLKAQGIENFCILSGDRKSATESIAQTLGCEYYASLLPEEKTSVFKAFKERYKTPAIFVGDGINDAPTLASADVGIGMGKGSELSKQSADIVITNDSLSSLVKVIAIAKKTKGIIWQNIMFALGIKAVFIVLGLMGFATLWEAVFGDVGVTLLALANSMRAMRA</sequence>
<keyword evidence="6 21" id="KW-0812">Transmembrane</keyword>
<keyword evidence="8 21" id="KW-0547">Nucleotide-binding</keyword>
<evidence type="ECO:0000313" key="24">
    <source>
        <dbReference type="Proteomes" id="UP000005013"/>
    </source>
</evidence>
<dbReference type="Gene3D" id="3.40.1110.10">
    <property type="entry name" value="Calcium-transporting ATPase, cytoplasmic domain N"/>
    <property type="match status" value="1"/>
</dbReference>
<evidence type="ECO:0000256" key="18">
    <source>
        <dbReference type="ARBA" id="ARBA00047308"/>
    </source>
</evidence>
<evidence type="ECO:0000256" key="2">
    <source>
        <dbReference type="ARBA" id="ARBA00006024"/>
    </source>
</evidence>
<dbReference type="Pfam" id="PF00122">
    <property type="entry name" value="E1-E2_ATPase"/>
    <property type="match status" value="1"/>
</dbReference>
<dbReference type="PATRIC" id="fig|1163745.3.peg.1184"/>
<keyword evidence="13 21" id="KW-1133">Transmembrane helix</keyword>